<dbReference type="EC" id="5.1.3.3" evidence="5"/>
<evidence type="ECO:0000256" key="6">
    <source>
        <dbReference type="PIRSR" id="PIRSR005096-1"/>
    </source>
</evidence>
<dbReference type="UniPathway" id="UPA00242"/>
<comment type="catalytic activity">
    <reaction evidence="5">
        <text>alpha-D-glucose = beta-D-glucose</text>
        <dbReference type="Rhea" id="RHEA:10264"/>
        <dbReference type="ChEBI" id="CHEBI:15903"/>
        <dbReference type="ChEBI" id="CHEBI:17925"/>
        <dbReference type="EC" id="5.1.3.3"/>
    </reaction>
</comment>
<dbReference type="CDD" id="cd09019">
    <property type="entry name" value="galactose_mutarotase_like"/>
    <property type="match status" value="1"/>
</dbReference>
<gene>
    <name evidence="9" type="ORF">DI563_01100</name>
</gene>
<dbReference type="Gene3D" id="2.70.98.10">
    <property type="match status" value="1"/>
</dbReference>
<proteinExistence type="inferred from homology"/>
<dbReference type="SUPFAM" id="SSF74650">
    <property type="entry name" value="Galactose mutarotase-like"/>
    <property type="match status" value="1"/>
</dbReference>
<dbReference type="GO" id="GO:0005737">
    <property type="term" value="C:cytoplasm"/>
    <property type="evidence" value="ECO:0007669"/>
    <property type="project" value="TreeGrafter"/>
</dbReference>
<evidence type="ECO:0000313" key="10">
    <source>
        <dbReference type="Proteomes" id="UP000249135"/>
    </source>
</evidence>
<dbReference type="GO" id="GO:0033499">
    <property type="term" value="P:galactose catabolic process via UDP-galactose, Leloir pathway"/>
    <property type="evidence" value="ECO:0007669"/>
    <property type="project" value="TreeGrafter"/>
</dbReference>
<evidence type="ECO:0000256" key="5">
    <source>
        <dbReference type="PIRNR" id="PIRNR005096"/>
    </source>
</evidence>
<keyword evidence="4 5" id="KW-0119">Carbohydrate metabolism</keyword>
<dbReference type="InterPro" id="IPR008183">
    <property type="entry name" value="Aldose_1/G6P_1-epimerase"/>
</dbReference>
<comment type="caution">
    <text evidence="9">The sequence shown here is derived from an EMBL/GenBank/DDBJ whole genome shotgun (WGS) entry which is preliminary data.</text>
</comment>
<organism evidence="9 10">
    <name type="scientific">Variovorax paradoxus</name>
    <dbReference type="NCBI Taxonomy" id="34073"/>
    <lineage>
        <taxon>Bacteria</taxon>
        <taxon>Pseudomonadati</taxon>
        <taxon>Pseudomonadota</taxon>
        <taxon>Betaproteobacteria</taxon>
        <taxon>Burkholderiales</taxon>
        <taxon>Comamonadaceae</taxon>
        <taxon>Variovorax</taxon>
    </lineage>
</organism>
<name>A0A2W5QTA2_VARPD</name>
<protein>
    <recommendedName>
        <fullName evidence="5">Aldose 1-epimerase</fullName>
        <ecNumber evidence="5">5.1.3.3</ecNumber>
    </recommendedName>
</protein>
<dbReference type="GO" id="GO:0004034">
    <property type="term" value="F:aldose 1-epimerase activity"/>
    <property type="evidence" value="ECO:0007669"/>
    <property type="project" value="UniProtKB-EC"/>
</dbReference>
<dbReference type="InterPro" id="IPR047215">
    <property type="entry name" value="Galactose_mutarotase-like"/>
</dbReference>
<dbReference type="Pfam" id="PF01263">
    <property type="entry name" value="Aldose_epim"/>
    <property type="match status" value="1"/>
</dbReference>
<dbReference type="InterPro" id="IPR014718">
    <property type="entry name" value="GH-type_carb-bd"/>
</dbReference>
<keyword evidence="3 5" id="KW-0413">Isomerase</keyword>
<comment type="pathway">
    <text evidence="1 5">Carbohydrate metabolism; hexose metabolism.</text>
</comment>
<evidence type="ECO:0000256" key="4">
    <source>
        <dbReference type="ARBA" id="ARBA00023277"/>
    </source>
</evidence>
<accession>A0A2W5QTA2</accession>
<evidence type="ECO:0000256" key="8">
    <source>
        <dbReference type="PIRSR" id="PIRSR005096-3"/>
    </source>
</evidence>
<feature type="active site" description="Proton donor" evidence="6">
    <location>
        <position position="186"/>
    </location>
</feature>
<dbReference type="NCBIfam" id="NF008277">
    <property type="entry name" value="PRK11055.1"/>
    <property type="match status" value="1"/>
</dbReference>
<feature type="binding site" evidence="8">
    <location>
        <begin position="84"/>
        <end position="85"/>
    </location>
    <ligand>
        <name>beta-D-galactose</name>
        <dbReference type="ChEBI" id="CHEBI:27667"/>
    </ligand>
</feature>
<dbReference type="GO" id="GO:0006006">
    <property type="term" value="P:glucose metabolic process"/>
    <property type="evidence" value="ECO:0007669"/>
    <property type="project" value="TreeGrafter"/>
</dbReference>
<dbReference type="AlphaFoldDB" id="A0A2W5QTA2"/>
<evidence type="ECO:0000256" key="2">
    <source>
        <dbReference type="ARBA" id="ARBA00006206"/>
    </source>
</evidence>
<feature type="active site" description="Proton acceptor" evidence="6">
    <location>
        <position position="319"/>
    </location>
</feature>
<evidence type="ECO:0000256" key="3">
    <source>
        <dbReference type="ARBA" id="ARBA00023235"/>
    </source>
</evidence>
<evidence type="ECO:0000256" key="1">
    <source>
        <dbReference type="ARBA" id="ARBA00005028"/>
    </source>
</evidence>
<dbReference type="GO" id="GO:0030246">
    <property type="term" value="F:carbohydrate binding"/>
    <property type="evidence" value="ECO:0007669"/>
    <property type="project" value="InterPro"/>
</dbReference>
<sequence>MSAGARIDSRAYGQLPDGRTVREYTLSNAAGLSLSAINLGGIVTRLYVPDRQGAMGNVVLGLPGLSDYLADHPHFGTIVGRYGNRIAQGRFRIAGEAYQIDTNDGPHALHGGAQGFGRQWWDIEALPPLPDGSVAIDLTLASPDGDQGFPGRLDVRVRYTLTSCNAYRIDYQARTDRPTVVNLSHHDYFNLNGGGNALGHRLQIAASQYCPVDSGLIPEGVAAVAGTPFDFQLPTVIEQRIRTGHDQLILARGYDHNWVLGPTEGLRFAARLEEPVSGRSMDIETTEPGLQFYSGNFLDGSHRDASGRAIRQGDGLCLETQHFPDAPNRSAFPSTLLQPGETFTSTTVHRFGVLPTVDDPSDDHQKYCR</sequence>
<dbReference type="Proteomes" id="UP000249135">
    <property type="component" value="Unassembled WGS sequence"/>
</dbReference>
<dbReference type="EMBL" id="QFPP01000004">
    <property type="protein sequence ID" value="PZQ78175.1"/>
    <property type="molecule type" value="Genomic_DNA"/>
</dbReference>
<comment type="similarity">
    <text evidence="2 5">Belongs to the aldose epimerase family.</text>
</comment>
<evidence type="ECO:0000313" key="9">
    <source>
        <dbReference type="EMBL" id="PZQ78175.1"/>
    </source>
</evidence>
<evidence type="ECO:0000256" key="7">
    <source>
        <dbReference type="PIRSR" id="PIRSR005096-2"/>
    </source>
</evidence>
<dbReference type="PIRSF" id="PIRSF005096">
    <property type="entry name" value="GALM"/>
    <property type="match status" value="1"/>
</dbReference>
<dbReference type="PANTHER" id="PTHR10091:SF0">
    <property type="entry name" value="GALACTOSE MUTAROTASE"/>
    <property type="match status" value="1"/>
</dbReference>
<dbReference type="InterPro" id="IPR011013">
    <property type="entry name" value="Gal_mutarotase_sf_dom"/>
</dbReference>
<dbReference type="PANTHER" id="PTHR10091">
    <property type="entry name" value="ALDOSE-1-EPIMERASE"/>
    <property type="match status" value="1"/>
</dbReference>
<feature type="binding site" evidence="7">
    <location>
        <position position="255"/>
    </location>
    <ligand>
        <name>beta-D-galactose</name>
        <dbReference type="ChEBI" id="CHEBI:27667"/>
    </ligand>
</feature>
<feature type="binding site" evidence="8">
    <location>
        <begin position="186"/>
        <end position="188"/>
    </location>
    <ligand>
        <name>beta-D-galactose</name>
        <dbReference type="ChEBI" id="CHEBI:27667"/>
    </ligand>
</feature>
<reference evidence="9 10" key="1">
    <citation type="submission" date="2017-08" db="EMBL/GenBank/DDBJ databases">
        <title>Infants hospitalized years apart are colonized by the same room-sourced microbial strains.</title>
        <authorList>
            <person name="Brooks B."/>
            <person name="Olm M.R."/>
            <person name="Firek B.A."/>
            <person name="Baker R."/>
            <person name="Thomas B.C."/>
            <person name="Morowitz M.J."/>
            <person name="Banfield J.F."/>
        </authorList>
    </citation>
    <scope>NUCLEOTIDE SEQUENCE [LARGE SCALE GENOMIC DNA]</scope>
    <source>
        <strain evidence="9">S2_005_003_R2_41</strain>
    </source>
</reference>
<dbReference type="InterPro" id="IPR015443">
    <property type="entry name" value="Aldose_1-epimerase"/>
</dbReference>